<keyword evidence="1" id="KW-0812">Transmembrane</keyword>
<feature type="transmembrane region" description="Helical" evidence="1">
    <location>
        <begin position="112"/>
        <end position="131"/>
    </location>
</feature>
<dbReference type="AlphaFoldDB" id="A0A6C0B789"/>
<protein>
    <submittedName>
        <fullName evidence="2">Uncharacterized protein</fullName>
    </submittedName>
</protein>
<keyword evidence="1" id="KW-0472">Membrane</keyword>
<accession>A0A6C0B789</accession>
<evidence type="ECO:0000256" key="1">
    <source>
        <dbReference type="SAM" id="Phobius"/>
    </source>
</evidence>
<evidence type="ECO:0000313" key="2">
    <source>
        <dbReference type="EMBL" id="QHS88087.1"/>
    </source>
</evidence>
<proteinExistence type="predicted"/>
<feature type="transmembrane region" description="Helical" evidence="1">
    <location>
        <begin position="137"/>
        <end position="159"/>
    </location>
</feature>
<feature type="transmembrane region" description="Helical" evidence="1">
    <location>
        <begin position="39"/>
        <end position="58"/>
    </location>
</feature>
<dbReference type="EMBL" id="MN739092">
    <property type="protein sequence ID" value="QHS88087.1"/>
    <property type="molecule type" value="Genomic_DNA"/>
</dbReference>
<name>A0A6C0B789_9ZZZZ</name>
<feature type="transmembrane region" description="Helical" evidence="1">
    <location>
        <begin position="6"/>
        <end position="27"/>
    </location>
</feature>
<reference evidence="2" key="1">
    <citation type="journal article" date="2020" name="Nature">
        <title>Giant virus diversity and host interactions through global metagenomics.</title>
        <authorList>
            <person name="Schulz F."/>
            <person name="Roux S."/>
            <person name="Paez-Espino D."/>
            <person name="Jungbluth S."/>
            <person name="Walsh D.A."/>
            <person name="Denef V.J."/>
            <person name="McMahon K.D."/>
            <person name="Konstantinidis K.T."/>
            <person name="Eloe-Fadrosh E.A."/>
            <person name="Kyrpides N.C."/>
            <person name="Woyke T."/>
        </authorList>
    </citation>
    <scope>NUCLEOTIDE SEQUENCE</scope>
    <source>
        <strain evidence="2">GVMAG-M-3300010158-13</strain>
    </source>
</reference>
<keyword evidence="1" id="KW-1133">Transmembrane helix</keyword>
<organism evidence="2">
    <name type="scientific">viral metagenome</name>
    <dbReference type="NCBI Taxonomy" id="1070528"/>
    <lineage>
        <taxon>unclassified sequences</taxon>
        <taxon>metagenomes</taxon>
        <taxon>organismal metagenomes</taxon>
    </lineage>
</organism>
<feature type="transmembrane region" description="Helical" evidence="1">
    <location>
        <begin position="83"/>
        <end position="100"/>
    </location>
</feature>
<sequence length="203" mass="22791">MIELNLFALLYLFLRLSPFIIVCFFVLNSLFNQDFRGIVYIHGLIASCVVSSLIYTAIPWTESGEKNEICSLTSFSKQPNSRFLPIGQNILGFTFFYLLFTIIKNSLEKANIITLVFFPLLIAFDLIWNVSNSCYSILQLLTSLIIGAGLGTFCSYIIYQTGVTSFQYFYMGDASSETCSIPAKQTFQCNVYKNGALIGSTTH</sequence>